<gene>
    <name evidence="1" type="ORF">T03_4496</name>
</gene>
<keyword evidence="2" id="KW-1185">Reference proteome</keyword>
<organism evidence="1 2">
    <name type="scientific">Trichinella britovi</name>
    <name type="common">Parasitic roundworm</name>
    <dbReference type="NCBI Taxonomy" id="45882"/>
    <lineage>
        <taxon>Eukaryota</taxon>
        <taxon>Metazoa</taxon>
        <taxon>Ecdysozoa</taxon>
        <taxon>Nematoda</taxon>
        <taxon>Enoplea</taxon>
        <taxon>Dorylaimia</taxon>
        <taxon>Trichinellida</taxon>
        <taxon>Trichinellidae</taxon>
        <taxon>Trichinella</taxon>
    </lineage>
</organism>
<comment type="caution">
    <text evidence="1">The sequence shown here is derived from an EMBL/GenBank/DDBJ whole genome shotgun (WGS) entry which is preliminary data.</text>
</comment>
<evidence type="ECO:0000313" key="2">
    <source>
        <dbReference type="Proteomes" id="UP000054653"/>
    </source>
</evidence>
<dbReference type="AlphaFoldDB" id="A0A0V1CWY5"/>
<protein>
    <submittedName>
        <fullName evidence="1">Uncharacterized protein</fullName>
    </submittedName>
</protein>
<accession>A0A0V1CWY5</accession>
<dbReference type="Proteomes" id="UP000054653">
    <property type="component" value="Unassembled WGS sequence"/>
</dbReference>
<evidence type="ECO:0000313" key="1">
    <source>
        <dbReference type="EMBL" id="KRY53771.1"/>
    </source>
</evidence>
<dbReference type="EMBL" id="JYDI01000080">
    <property type="protein sequence ID" value="KRY53771.1"/>
    <property type="molecule type" value="Genomic_DNA"/>
</dbReference>
<name>A0A0V1CWY5_TRIBR</name>
<proteinExistence type="predicted"/>
<reference evidence="1 2" key="1">
    <citation type="submission" date="2015-01" db="EMBL/GenBank/DDBJ databases">
        <title>Evolution of Trichinella species and genotypes.</title>
        <authorList>
            <person name="Korhonen P.K."/>
            <person name="Edoardo P."/>
            <person name="Giuseppe L.R."/>
            <person name="Gasser R.B."/>
        </authorList>
    </citation>
    <scope>NUCLEOTIDE SEQUENCE [LARGE SCALE GENOMIC DNA]</scope>
    <source>
        <strain evidence="1">ISS120</strain>
    </source>
</reference>
<sequence length="68" mass="8110">MVEGDFFVRSSCFRSFDCLYTLRKIFTLSLDFSCFFKKSLMATNMQDNSSRTNCKMELQDFLKTLKYM</sequence>